<organism evidence="3">
    <name type="scientific">Calcidiscus leptoporus</name>
    <dbReference type="NCBI Taxonomy" id="127549"/>
    <lineage>
        <taxon>Eukaryota</taxon>
        <taxon>Haptista</taxon>
        <taxon>Haptophyta</taxon>
        <taxon>Prymnesiophyceae</taxon>
        <taxon>Coccolithales</taxon>
        <taxon>Calcidiscaceae</taxon>
        <taxon>Calcidiscus</taxon>
    </lineage>
</organism>
<gene>
    <name evidence="3" type="ORF">CLEP1334_LOCUS20638</name>
</gene>
<dbReference type="InterPro" id="IPR001478">
    <property type="entry name" value="PDZ"/>
</dbReference>
<evidence type="ECO:0000313" key="3">
    <source>
        <dbReference type="EMBL" id="CAD8545349.1"/>
    </source>
</evidence>
<protein>
    <recommendedName>
        <fullName evidence="2">PDZ domain-containing protein</fullName>
    </recommendedName>
</protein>
<dbReference type="GO" id="GO:0051536">
    <property type="term" value="F:iron-sulfur cluster binding"/>
    <property type="evidence" value="ECO:0007669"/>
    <property type="project" value="InterPro"/>
</dbReference>
<dbReference type="SUPFAM" id="SSF54292">
    <property type="entry name" value="2Fe-2S ferredoxin-like"/>
    <property type="match status" value="1"/>
</dbReference>
<proteinExistence type="predicted"/>
<keyword evidence="1" id="KW-0732">Signal</keyword>
<dbReference type="InterPro" id="IPR036010">
    <property type="entry name" value="2Fe-2S_ferredoxin-like_sf"/>
</dbReference>
<feature type="domain" description="PDZ" evidence="2">
    <location>
        <begin position="66"/>
        <end position="160"/>
    </location>
</feature>
<evidence type="ECO:0000256" key="1">
    <source>
        <dbReference type="SAM" id="SignalP"/>
    </source>
</evidence>
<sequence length="306" mass="32524">MVMLTCVLAAFGLLGGTLRAHVATRVQRPTMSLDPTDWKLLSRRDQADGSLTLAAAEAGTEAQVVTVTIPRSEDAPSLGLLLDEIASNGDAGIVAVEGLIKGGNGEKATAPLLVGDALVAAAEVGRPATGVSLEGLPFDSVVERLSSLDSAIGVVVSVKRLVRKPRATVTIRFPQVEERADEVLTLYEGANLRRAMLSSGMVLNDPLARRFDAGVGTGDCGGEGTCCTCAVEVAKGLDALSKPSSQEIQMVTSRFPRWRLACKTTLGPIEQDEEIVLRVQPRNWDGFYSEDEVDVDGKPLARDRKR</sequence>
<dbReference type="AlphaFoldDB" id="A0A7S0J9Q1"/>
<evidence type="ECO:0000259" key="2">
    <source>
        <dbReference type="PROSITE" id="PS50106"/>
    </source>
</evidence>
<reference evidence="3" key="1">
    <citation type="submission" date="2021-01" db="EMBL/GenBank/DDBJ databases">
        <authorList>
            <person name="Corre E."/>
            <person name="Pelletier E."/>
            <person name="Niang G."/>
            <person name="Scheremetjew M."/>
            <person name="Finn R."/>
            <person name="Kale V."/>
            <person name="Holt S."/>
            <person name="Cochrane G."/>
            <person name="Meng A."/>
            <person name="Brown T."/>
            <person name="Cohen L."/>
        </authorList>
    </citation>
    <scope>NUCLEOTIDE SEQUENCE</scope>
    <source>
        <strain evidence="3">RCC1130</strain>
    </source>
</reference>
<dbReference type="InterPro" id="IPR012675">
    <property type="entry name" value="Beta-grasp_dom_sf"/>
</dbReference>
<name>A0A7S0J9Q1_9EUKA</name>
<dbReference type="PROSITE" id="PS50106">
    <property type="entry name" value="PDZ"/>
    <property type="match status" value="1"/>
</dbReference>
<feature type="chain" id="PRO_5031017273" description="PDZ domain-containing protein" evidence="1">
    <location>
        <begin position="20"/>
        <end position="306"/>
    </location>
</feature>
<dbReference type="Gene3D" id="3.10.20.30">
    <property type="match status" value="1"/>
</dbReference>
<feature type="signal peptide" evidence="1">
    <location>
        <begin position="1"/>
        <end position="19"/>
    </location>
</feature>
<dbReference type="EMBL" id="HBER01040950">
    <property type="protein sequence ID" value="CAD8545349.1"/>
    <property type="molecule type" value="Transcribed_RNA"/>
</dbReference>
<accession>A0A7S0J9Q1</accession>